<accession>A0ABV1ZYL3</accession>
<feature type="region of interest" description="Disordered" evidence="1">
    <location>
        <begin position="680"/>
        <end position="738"/>
    </location>
</feature>
<dbReference type="SUPFAM" id="SSF48371">
    <property type="entry name" value="ARM repeat"/>
    <property type="match status" value="1"/>
</dbReference>
<evidence type="ECO:0000313" key="3">
    <source>
        <dbReference type="Proteomes" id="UP001432401"/>
    </source>
</evidence>
<dbReference type="Proteomes" id="UP001432401">
    <property type="component" value="Unassembled WGS sequence"/>
</dbReference>
<evidence type="ECO:0000256" key="1">
    <source>
        <dbReference type="SAM" id="MobiDB-lite"/>
    </source>
</evidence>
<protein>
    <submittedName>
        <fullName evidence="2">HEAT repeat domain-containing protein</fullName>
    </submittedName>
</protein>
<dbReference type="Pfam" id="PF13646">
    <property type="entry name" value="HEAT_2"/>
    <property type="match status" value="1"/>
</dbReference>
<dbReference type="InterPro" id="IPR011989">
    <property type="entry name" value="ARM-like"/>
</dbReference>
<comment type="caution">
    <text evidence="2">The sequence shown here is derived from an EMBL/GenBank/DDBJ whole genome shotgun (WGS) entry which is preliminary data.</text>
</comment>
<dbReference type="EMBL" id="JBEQNB010000010">
    <property type="protein sequence ID" value="MES0835999.1"/>
    <property type="molecule type" value="Genomic_DNA"/>
</dbReference>
<dbReference type="InterPro" id="IPR016024">
    <property type="entry name" value="ARM-type_fold"/>
</dbReference>
<dbReference type="RefSeq" id="WP_352984922.1">
    <property type="nucleotide sequence ID" value="NZ_JBEQNA010000010.1"/>
</dbReference>
<organism evidence="2 3">
    <name type="scientific">Nocardiopsis tropica</name>
    <dbReference type="NCBI Taxonomy" id="109330"/>
    <lineage>
        <taxon>Bacteria</taxon>
        <taxon>Bacillati</taxon>
        <taxon>Actinomycetota</taxon>
        <taxon>Actinomycetes</taxon>
        <taxon>Streptosporangiales</taxon>
        <taxon>Nocardiopsidaceae</taxon>
        <taxon>Nocardiopsis</taxon>
    </lineage>
</organism>
<reference evidence="2 3" key="1">
    <citation type="submission" date="2024-06" db="EMBL/GenBank/DDBJ databases">
        <authorList>
            <person name="Bataeva Y.V."/>
            <person name="Grigorian L.N."/>
            <person name="Solomentsev V.I."/>
        </authorList>
    </citation>
    <scope>NUCLEOTIDE SEQUENCE [LARGE SCALE GENOMIC DNA]</scope>
    <source>
        <strain evidence="3">SCPM-O-B-12605 (RCAM04882)</strain>
    </source>
</reference>
<name>A0ABV1ZYL3_9ACTN</name>
<feature type="region of interest" description="Disordered" evidence="1">
    <location>
        <begin position="746"/>
        <end position="765"/>
    </location>
</feature>
<feature type="compositionally biased region" description="Low complexity" evidence="1">
    <location>
        <begin position="680"/>
        <end position="710"/>
    </location>
</feature>
<dbReference type="Gene3D" id="1.25.10.10">
    <property type="entry name" value="Leucine-rich Repeat Variant"/>
    <property type="match status" value="1"/>
</dbReference>
<feature type="region of interest" description="Disordered" evidence="1">
    <location>
        <begin position="438"/>
        <end position="458"/>
    </location>
</feature>
<proteinExistence type="predicted"/>
<sequence>MSPTAPTYGSADHLLRSLRDQAASPRMRTLALYARDHAGTPHLAGILRQLETDGHGRLAVHMATAARDTAAVARHLAGPDHALRRAALRAVREFPLPDEAVPPVLTDAPTGLRRALYRTLFHARRTSVADLLLPRVRADHGDAEAAALLPACSSEQVARHLPDLRHAVRSWTRLARRHPDILLELLSGVRDDLREHGGHLHSVFPDWRRLCRALDPVRPAELGGLAKDLGPRVALRSGAFPHTLRALPPDPGRRRYPQRFPALPDGSRDVRVLYREMRRRPPVALAVLRSMPPAVRGEHVDAFADTGHDRGGFALLPFLGLLPRDRAEAGARVLLERLTAFQARRPGHSDPHGDLEAVAHLPYGEAAAPLEEAASAGDADRRARGLARLVEATARTGDPGLLARVLAERVDRSRSERDPVRRALLVALAAVPPGLLVGDEPHGRAAPDGEADGPGVRTATSLPALRGLLADTLRTRDTSPPTRRALRDLAARLLRHPDTRGVPEAVGWALDAYAGLVARFGADGLGEPGRPRSGPPWWTGGARADRVPRAPEPFLDQVMPRGSEQDLYRRLAPVLRAARARGDFAPAVALARELGRRARSLPDLGDQLVAAIRHDPSGATAAEAADLYLAGPDLRAGALALFRSDHATALVPRVWDVLSRHHAPGIVHAALGAAEARRAAAAADTGDRGAPGPDTGPGTADAASAPAGAAHRSRAHTPHGTALPLPGGGAGAGAPADRAVRARELDTRPSVPAFTDPAAGLGRPGARTPAWVPRIGARTARDWPVDLRDRVAAYLEGLVGDPSLALDEREAALSGLGRLPGTTDRVARFLDGPDIVLREAAAGALGHGDRPERALRLVLAHADGPQSRAAAPAMSRCALAVAPSRLGPVLARALEGPAKVTVRKAAARLLAHHRPPGAVDTLARALDAEGLHRDVRAAVAGSLMRALDHPAALPALTAHVRGFTEVEVQFSLLQVSPMHCPPASREAVAAVVDALPDPGRDHWRLGGWAGRWAPWTEYDLDDAVEALCDPDSPVDQAFRVFHALLGRGRGRDRIAEALSRLLASVPGPGEGVPVRRPDGGSGGGPHKRVLRLVDLLCDEAVRAPAGDDPVLCRQVCSALDLLAAREEYGPEAVRLVQAMITREVSRADGDPDPGALGGLFLRAAAILSRHALLPEEDAEGVVDTVAPRFGRDPVPRETLASVARHVFGAAARTAGPAGEAMGLIGLGIVERAGRADGWPAPWPGLLSRAGELGHAPVRLAAWRLAVE</sequence>
<gene>
    <name evidence="2" type="ORF">ABUK86_19640</name>
</gene>
<evidence type="ECO:0000313" key="2">
    <source>
        <dbReference type="EMBL" id="MES0835999.1"/>
    </source>
</evidence>
<keyword evidence="3" id="KW-1185">Reference proteome</keyword>